<organism evidence="1 2">
    <name type="scientific">Vibrio scophthalmi LMG 19158</name>
    <dbReference type="NCBI Taxonomy" id="870967"/>
    <lineage>
        <taxon>Bacteria</taxon>
        <taxon>Pseudomonadati</taxon>
        <taxon>Pseudomonadota</taxon>
        <taxon>Gammaproteobacteria</taxon>
        <taxon>Vibrionales</taxon>
        <taxon>Vibrionaceae</taxon>
        <taxon>Vibrio</taxon>
    </lineage>
</organism>
<dbReference type="EMBL" id="AFWE01000194">
    <property type="protein sequence ID" value="EGU31989.1"/>
    <property type="molecule type" value="Genomic_DNA"/>
</dbReference>
<proteinExistence type="predicted"/>
<accession>F9RSP1</accession>
<dbReference type="Proteomes" id="UP000004349">
    <property type="component" value="Unassembled WGS sequence"/>
</dbReference>
<dbReference type="AlphaFoldDB" id="F9RSP1"/>
<comment type="caution">
    <text evidence="1">The sequence shown here is derived from an EMBL/GenBank/DDBJ whole genome shotgun (WGS) entry which is preliminary data.</text>
</comment>
<dbReference type="RefSeq" id="WP_005598151.1">
    <property type="nucleotide sequence ID" value="NZ_AFWE01000194.1"/>
</dbReference>
<dbReference type="Pfam" id="PF11363">
    <property type="entry name" value="DUF3164"/>
    <property type="match status" value="1"/>
</dbReference>
<dbReference type="eggNOG" id="ENOG502ZBJ1">
    <property type="taxonomic scope" value="Bacteria"/>
</dbReference>
<sequence length="145" mass="16137">CHAFLDLLAEKYNRKTGGEKGNVTFSSYDGSTQVQISVQNSQVFGPELQIAKALIDECINDWSEGANDKLKVIIVDAFDVDKEGNLNTGRILSLRRIAITDARWQEAMKAIGDSILISSTKPYLRFKERDEQGKMNNITLDIAAL</sequence>
<evidence type="ECO:0000313" key="2">
    <source>
        <dbReference type="Proteomes" id="UP000004349"/>
    </source>
</evidence>
<evidence type="ECO:0000313" key="1">
    <source>
        <dbReference type="EMBL" id="EGU31989.1"/>
    </source>
</evidence>
<dbReference type="InterPro" id="IPR021505">
    <property type="entry name" value="Phage_B3_Orf6"/>
</dbReference>
<feature type="non-terminal residue" evidence="1">
    <location>
        <position position="1"/>
    </location>
</feature>
<name>F9RSP1_9VIBR</name>
<evidence type="ECO:0008006" key="3">
    <source>
        <dbReference type="Google" id="ProtNLM"/>
    </source>
</evidence>
<protein>
    <recommendedName>
        <fullName evidence="3">DUF3164 family protein</fullName>
    </recommendedName>
</protein>
<gene>
    <name evidence="1" type="ORF">VIS19158_21957</name>
</gene>
<reference evidence="1 2" key="1">
    <citation type="journal article" date="2012" name="Int. J. Syst. Evol. Microbiol.">
        <title>Vibrio caribbeanicus sp. nov., isolated from the marine sponge Scleritoderma cyanea.</title>
        <authorList>
            <person name="Hoffmann M."/>
            <person name="Monday S.R."/>
            <person name="Allard M.W."/>
            <person name="Strain E.A."/>
            <person name="Whittaker P."/>
            <person name="Naum M."/>
            <person name="McCarthy P.J."/>
            <person name="Lopez J.V."/>
            <person name="Fischer M."/>
            <person name="Brown E.W."/>
        </authorList>
    </citation>
    <scope>NUCLEOTIDE SEQUENCE [LARGE SCALE GENOMIC DNA]</scope>
    <source>
        <strain evidence="1 2">LMG 19158</strain>
    </source>
</reference>